<dbReference type="InterPro" id="IPR036909">
    <property type="entry name" value="Cyt_c-like_dom_sf"/>
</dbReference>
<dbReference type="InterPro" id="IPR009056">
    <property type="entry name" value="Cyt_c-like_dom"/>
</dbReference>
<evidence type="ECO:0000256" key="1">
    <source>
        <dbReference type="ARBA" id="ARBA00022448"/>
    </source>
</evidence>
<accession>A0A0V8JKU1</accession>
<keyword evidence="1" id="KW-0813">Transport</keyword>
<name>A0A0V8JKU1_9BACI</name>
<dbReference type="EMBL" id="LNQP01000038">
    <property type="protein sequence ID" value="KSU87675.1"/>
    <property type="molecule type" value="Genomic_DNA"/>
</dbReference>
<dbReference type="InterPro" id="IPR054782">
    <property type="entry name" value="Cytochro_C551"/>
</dbReference>
<evidence type="ECO:0000313" key="9">
    <source>
        <dbReference type="EMBL" id="KSU87675.1"/>
    </source>
</evidence>
<dbReference type="PANTHER" id="PTHR37823">
    <property type="entry name" value="CYTOCHROME C-553-LIKE"/>
    <property type="match status" value="1"/>
</dbReference>
<feature type="signal peptide" evidence="7">
    <location>
        <begin position="1"/>
        <end position="17"/>
    </location>
</feature>
<dbReference type="Gene3D" id="1.10.760.10">
    <property type="entry name" value="Cytochrome c-like domain"/>
    <property type="match status" value="1"/>
</dbReference>
<dbReference type="AlphaFoldDB" id="A0A0V8JKU1"/>
<dbReference type="InterPro" id="IPR051811">
    <property type="entry name" value="Cytochrome_c550/c551-like"/>
</dbReference>
<dbReference type="PANTHER" id="PTHR37823:SF3">
    <property type="entry name" value="CYTOCHROME C-551"/>
    <property type="match status" value="1"/>
</dbReference>
<dbReference type="GO" id="GO:0009055">
    <property type="term" value="F:electron transfer activity"/>
    <property type="evidence" value="ECO:0007669"/>
    <property type="project" value="InterPro"/>
</dbReference>
<evidence type="ECO:0000256" key="2">
    <source>
        <dbReference type="ARBA" id="ARBA00022617"/>
    </source>
</evidence>
<evidence type="ECO:0000259" key="8">
    <source>
        <dbReference type="PROSITE" id="PS51007"/>
    </source>
</evidence>
<dbReference type="RefSeq" id="WP_062686846.1">
    <property type="nucleotide sequence ID" value="NZ_KQ758653.1"/>
</dbReference>
<evidence type="ECO:0000256" key="4">
    <source>
        <dbReference type="ARBA" id="ARBA00022982"/>
    </source>
</evidence>
<keyword evidence="5 6" id="KW-0408">Iron</keyword>
<evidence type="ECO:0000256" key="3">
    <source>
        <dbReference type="ARBA" id="ARBA00022723"/>
    </source>
</evidence>
<gene>
    <name evidence="9" type="ORF">AS180_11770</name>
</gene>
<dbReference type="Proteomes" id="UP000053681">
    <property type="component" value="Unassembled WGS sequence"/>
</dbReference>
<feature type="chain" id="PRO_5006893990" description="Cytochrome c domain-containing protein" evidence="7">
    <location>
        <begin position="18"/>
        <end position="102"/>
    </location>
</feature>
<evidence type="ECO:0000313" key="10">
    <source>
        <dbReference type="Proteomes" id="UP000053681"/>
    </source>
</evidence>
<feature type="domain" description="Cytochrome c" evidence="8">
    <location>
        <begin position="29"/>
        <end position="102"/>
    </location>
</feature>
<protein>
    <recommendedName>
        <fullName evidence="8">Cytochrome c domain-containing protein</fullName>
    </recommendedName>
</protein>
<dbReference type="Pfam" id="PF13442">
    <property type="entry name" value="Cytochrome_CBB3"/>
    <property type="match status" value="1"/>
</dbReference>
<dbReference type="GO" id="GO:0046872">
    <property type="term" value="F:metal ion binding"/>
    <property type="evidence" value="ECO:0007669"/>
    <property type="project" value="UniProtKB-KW"/>
</dbReference>
<dbReference type="GO" id="GO:0020037">
    <property type="term" value="F:heme binding"/>
    <property type="evidence" value="ECO:0007669"/>
    <property type="project" value="InterPro"/>
</dbReference>
<organism evidence="9 10">
    <name type="scientific">Priestia veravalensis</name>
    <dbReference type="NCBI Taxonomy" id="1414648"/>
    <lineage>
        <taxon>Bacteria</taxon>
        <taxon>Bacillati</taxon>
        <taxon>Bacillota</taxon>
        <taxon>Bacilli</taxon>
        <taxon>Bacillales</taxon>
        <taxon>Bacillaceae</taxon>
        <taxon>Priestia</taxon>
    </lineage>
</organism>
<evidence type="ECO:0000256" key="5">
    <source>
        <dbReference type="ARBA" id="ARBA00023004"/>
    </source>
</evidence>
<dbReference type="NCBIfam" id="NF045774">
    <property type="entry name" value="cytochro_C551"/>
    <property type="match status" value="1"/>
</dbReference>
<keyword evidence="7" id="KW-0732">Signal</keyword>
<evidence type="ECO:0000256" key="6">
    <source>
        <dbReference type="PROSITE-ProRule" id="PRU00433"/>
    </source>
</evidence>
<dbReference type="PROSITE" id="PS51007">
    <property type="entry name" value="CYTC"/>
    <property type="match status" value="1"/>
</dbReference>
<dbReference type="PROSITE" id="PS51257">
    <property type="entry name" value="PROKAR_LIPOPROTEIN"/>
    <property type="match status" value="1"/>
</dbReference>
<sequence length="102" mass="10689">MKKLALAIIAGASFTLAACGGGNESSETASEASGEELYQQNCSGCHGQNLEGARGPNLQKTGAKYSQEEIEDIINNGKGSMPKGLVNEEEASKIAEWLAEKK</sequence>
<keyword evidence="10" id="KW-1185">Reference proteome</keyword>
<keyword evidence="4" id="KW-0249">Electron transport</keyword>
<evidence type="ECO:0000256" key="7">
    <source>
        <dbReference type="SAM" id="SignalP"/>
    </source>
</evidence>
<keyword evidence="3 6" id="KW-0479">Metal-binding</keyword>
<proteinExistence type="predicted"/>
<comment type="caution">
    <text evidence="9">The sequence shown here is derived from an EMBL/GenBank/DDBJ whole genome shotgun (WGS) entry which is preliminary data.</text>
</comment>
<keyword evidence="2 6" id="KW-0349">Heme</keyword>
<reference evidence="9 10" key="1">
    <citation type="submission" date="2015-11" db="EMBL/GenBank/DDBJ databases">
        <title>Bacillus caseinolyticus sp nov.</title>
        <authorList>
            <person name="Dastager S.G."/>
            <person name="Mawlankar R."/>
        </authorList>
    </citation>
    <scope>NUCLEOTIDE SEQUENCE [LARGE SCALE GENOMIC DNA]</scope>
    <source>
        <strain evidence="9 10">SGD-V-76</strain>
    </source>
</reference>
<dbReference type="SUPFAM" id="SSF46626">
    <property type="entry name" value="Cytochrome c"/>
    <property type="match status" value="1"/>
</dbReference>